<proteinExistence type="predicted"/>
<reference evidence="1" key="1">
    <citation type="submission" date="2021-01" db="EMBL/GenBank/DDBJ databases">
        <authorList>
            <person name="Corre E."/>
            <person name="Pelletier E."/>
            <person name="Niang G."/>
            <person name="Scheremetjew M."/>
            <person name="Finn R."/>
            <person name="Kale V."/>
            <person name="Holt S."/>
            <person name="Cochrane G."/>
            <person name="Meng A."/>
            <person name="Brown T."/>
            <person name="Cohen L."/>
        </authorList>
    </citation>
    <scope>NUCLEOTIDE SEQUENCE</scope>
    <source>
        <strain evidence="1">NY070348D</strain>
    </source>
</reference>
<organism evidence="1">
    <name type="scientific">Mucochytrium quahogii</name>
    <dbReference type="NCBI Taxonomy" id="96639"/>
    <lineage>
        <taxon>Eukaryota</taxon>
        <taxon>Sar</taxon>
        <taxon>Stramenopiles</taxon>
        <taxon>Bigyra</taxon>
        <taxon>Labyrinthulomycetes</taxon>
        <taxon>Thraustochytrida</taxon>
        <taxon>Thraustochytriidae</taxon>
        <taxon>Mucochytrium</taxon>
    </lineage>
</organism>
<sequence length="832" mass="92320">MRFQGTNSIAGIRKGYVNWTDTGVKDLNTSFTIMAWARYEAGRPRGAIFQSGGVNADGRPGGLMLEHLFFANLPFAGWIELPPTHPNYTMSRKEDWHHFAIVVEDGTTKQYLNGTLGRVYLWKAWGLMPEAYNMQIESATFHLGGRYMSGVKGPIKQPLIADGLTPIGSRFIGFQGTMDDFQIRSRALDQTEIQDAMKAPQDPSNIPSDMPIYYNFDVLGCDSSATTNLFEDPNCDIVGNGIITNYGTAGSDYDLLVGQINDDYGFGKKWVKAGTEHLDLPVTYDFDKPTPCLDTPPVFETKTDLASLPSNVQLLPGNSVTLVFPSGHTPFQVVKPPIIGNLTLGSDNATILSEGGDISAEDTLRYFAPTGMNAPIQIIISVKESAVEKTHVIIVWPFFKPQIVEHAEGKVKGKHIIQYTTLEDQPERMYLKDYMYSATGEDLEARVLSVSTSQVRVLQRSVVELLWNGLRAAALFPIALENNTLQNRAGLNLYLTPFGGFFGYMRVVYEYYSPASGLVSDPMTMELKVVLVDDLPTSVANNATEILEDNSTGVVMDLEGTDQEMLFGLYQTIETLPTKGKLFKIEQDGNESEILLPHNPVESGVALQQYVSNIRAVSSFSQRSTIIQGHPLNLIGPPACKWLGNNKANDCSSGRSWQTGKADRDSWIQDIPTGILVTIDIYGHQSILADPLMKPLRAYAWVTEKIGQGKLANYTVKVLPTYKYVNGKAIQCIMHRGPSRLDEVSYPEHCDETIVPEGDFIIHNVTQFDGIVDSQARYWKPSNPNLVPGMFTGGDLSAMFGSKYRWTHNSMDTYVQANDPKYSEFRMDRGRV</sequence>
<dbReference type="Gene3D" id="2.60.120.200">
    <property type="match status" value="1"/>
</dbReference>
<dbReference type="AlphaFoldDB" id="A0A7S2R959"/>
<gene>
    <name evidence="1" type="ORF">QSP1433_LOCUS971</name>
</gene>
<dbReference type="EMBL" id="HBHK01001601">
    <property type="protein sequence ID" value="CAD9664296.1"/>
    <property type="molecule type" value="Transcribed_RNA"/>
</dbReference>
<name>A0A7S2R959_9STRA</name>
<protein>
    <submittedName>
        <fullName evidence="1">Uncharacterized protein</fullName>
    </submittedName>
</protein>
<accession>A0A7S2R959</accession>
<dbReference type="SUPFAM" id="SSF49899">
    <property type="entry name" value="Concanavalin A-like lectins/glucanases"/>
    <property type="match status" value="1"/>
</dbReference>
<dbReference type="InterPro" id="IPR013320">
    <property type="entry name" value="ConA-like_dom_sf"/>
</dbReference>
<evidence type="ECO:0000313" key="1">
    <source>
        <dbReference type="EMBL" id="CAD9664296.1"/>
    </source>
</evidence>